<comment type="caution">
    <text evidence="2">The sequence shown here is derived from an EMBL/GenBank/DDBJ whole genome shotgun (WGS) entry which is preliminary data.</text>
</comment>
<evidence type="ECO:0000313" key="3">
    <source>
        <dbReference type="Proteomes" id="UP001583177"/>
    </source>
</evidence>
<feature type="region of interest" description="Disordered" evidence="1">
    <location>
        <begin position="160"/>
        <end position="225"/>
    </location>
</feature>
<sequence>MTYNNAYDEDLSPYELRAIQAATQNSLEDTLKDELAESAVIGAAIQESLKSCSRGREDTPSAAMGALIAHFTDEEIAEDERRRERELYGPPSPPRRPRNVTRLNPSAQVFTPRAAKSSHAKDNATNHSTSPAHMANVVKDAMFGCVGAGRVGALIRHVTGPNGHGSFEPTSSVRGSKSATVKPAPRMAASSDHGVHNQIPSPSPADFESKDDRSADATPHNHVSDIVEKTVEKTVNNSQAVVMGSTPCLKRPCPADDASAVAASDAARGASKLVRTSPQACCEGTGVRQASPVDRLLVTEELQPLREQAWPDYGNFDFNAYKKRRN</sequence>
<dbReference type="EMBL" id="JAWRVE010000031">
    <property type="protein sequence ID" value="KAL1871962.1"/>
    <property type="molecule type" value="Genomic_DNA"/>
</dbReference>
<name>A0ABR3X8H1_9PEZI</name>
<dbReference type="Proteomes" id="UP001583177">
    <property type="component" value="Unassembled WGS sequence"/>
</dbReference>
<protein>
    <submittedName>
        <fullName evidence="2">Uncharacterized protein</fullName>
    </submittedName>
</protein>
<organism evidence="2 3">
    <name type="scientific">Diaporthe australafricana</name>
    <dbReference type="NCBI Taxonomy" id="127596"/>
    <lineage>
        <taxon>Eukaryota</taxon>
        <taxon>Fungi</taxon>
        <taxon>Dikarya</taxon>
        <taxon>Ascomycota</taxon>
        <taxon>Pezizomycotina</taxon>
        <taxon>Sordariomycetes</taxon>
        <taxon>Sordariomycetidae</taxon>
        <taxon>Diaporthales</taxon>
        <taxon>Diaporthaceae</taxon>
        <taxon>Diaporthe</taxon>
    </lineage>
</organism>
<feature type="region of interest" description="Disordered" evidence="1">
    <location>
        <begin position="75"/>
        <end position="130"/>
    </location>
</feature>
<accession>A0ABR3X8H1</accession>
<gene>
    <name evidence="2" type="ORF">Daus18300_004599</name>
</gene>
<keyword evidence="3" id="KW-1185">Reference proteome</keyword>
<evidence type="ECO:0000313" key="2">
    <source>
        <dbReference type="EMBL" id="KAL1871962.1"/>
    </source>
</evidence>
<feature type="compositionally biased region" description="Polar residues" evidence="1">
    <location>
        <begin position="168"/>
        <end position="179"/>
    </location>
</feature>
<evidence type="ECO:0000256" key="1">
    <source>
        <dbReference type="SAM" id="MobiDB-lite"/>
    </source>
</evidence>
<reference evidence="2 3" key="1">
    <citation type="journal article" date="2024" name="IMA Fungus">
        <title>IMA Genome - F19 : A genome assembly and annotation guide to empower mycologists, including annotated draft genome sequences of Ceratocystis pirilliformis, Diaporthe australafricana, Fusarium ophioides, Paecilomyces lecythidis, and Sporothrix stenoceras.</title>
        <authorList>
            <person name="Aylward J."/>
            <person name="Wilson A.M."/>
            <person name="Visagie C.M."/>
            <person name="Spraker J."/>
            <person name="Barnes I."/>
            <person name="Buitendag C."/>
            <person name="Ceriani C."/>
            <person name="Del Mar Angel L."/>
            <person name="du Plessis D."/>
            <person name="Fuchs T."/>
            <person name="Gasser K."/>
            <person name="Kramer D."/>
            <person name="Li W."/>
            <person name="Munsamy K."/>
            <person name="Piso A."/>
            <person name="Price J.L."/>
            <person name="Sonnekus B."/>
            <person name="Thomas C."/>
            <person name="van der Nest A."/>
            <person name="van Dijk A."/>
            <person name="van Heerden A."/>
            <person name="van Vuuren N."/>
            <person name="Yilmaz N."/>
            <person name="Duong T.A."/>
            <person name="van der Merwe N.A."/>
            <person name="Wingfield M.J."/>
            <person name="Wingfield B.D."/>
        </authorList>
    </citation>
    <scope>NUCLEOTIDE SEQUENCE [LARGE SCALE GENOMIC DNA]</scope>
    <source>
        <strain evidence="2 3">CMW 18300</strain>
    </source>
</reference>
<proteinExistence type="predicted"/>